<name>A8NKL4_COPC7</name>
<dbReference type="RefSeq" id="XP_001834483.2">
    <property type="nucleotide sequence ID" value="XM_001834431.2"/>
</dbReference>
<evidence type="ECO:0000313" key="2">
    <source>
        <dbReference type="Proteomes" id="UP000001861"/>
    </source>
</evidence>
<proteinExistence type="predicted"/>
<reference evidence="1 2" key="1">
    <citation type="journal article" date="2010" name="Proc. Natl. Acad. Sci. U.S.A.">
        <title>Insights into evolution of multicellular fungi from the assembled chromosomes of the mushroom Coprinopsis cinerea (Coprinus cinereus).</title>
        <authorList>
            <person name="Stajich J.E."/>
            <person name="Wilke S.K."/>
            <person name="Ahren D."/>
            <person name="Au C.H."/>
            <person name="Birren B.W."/>
            <person name="Borodovsky M."/>
            <person name="Burns C."/>
            <person name="Canback B."/>
            <person name="Casselton L.A."/>
            <person name="Cheng C.K."/>
            <person name="Deng J."/>
            <person name="Dietrich F.S."/>
            <person name="Fargo D.C."/>
            <person name="Farman M.L."/>
            <person name="Gathman A.C."/>
            <person name="Goldberg J."/>
            <person name="Guigo R."/>
            <person name="Hoegger P.J."/>
            <person name="Hooker J.B."/>
            <person name="Huggins A."/>
            <person name="James T.Y."/>
            <person name="Kamada T."/>
            <person name="Kilaru S."/>
            <person name="Kodira C."/>
            <person name="Kues U."/>
            <person name="Kupfer D."/>
            <person name="Kwan H.S."/>
            <person name="Lomsadze A."/>
            <person name="Li W."/>
            <person name="Lilly W.W."/>
            <person name="Ma L.J."/>
            <person name="Mackey A.J."/>
            <person name="Manning G."/>
            <person name="Martin F."/>
            <person name="Muraguchi H."/>
            <person name="Natvig D.O."/>
            <person name="Palmerini H."/>
            <person name="Ramesh M.A."/>
            <person name="Rehmeyer C.J."/>
            <person name="Roe B.A."/>
            <person name="Shenoy N."/>
            <person name="Stanke M."/>
            <person name="Ter-Hovhannisyan V."/>
            <person name="Tunlid A."/>
            <person name="Velagapudi R."/>
            <person name="Vision T.J."/>
            <person name="Zeng Q."/>
            <person name="Zolan M.E."/>
            <person name="Pukkila P.J."/>
        </authorList>
    </citation>
    <scope>NUCLEOTIDE SEQUENCE [LARGE SCALE GENOMIC DNA]</scope>
    <source>
        <strain evidence="2">Okayama-7 / 130 / ATCC MYA-4618 / FGSC 9003</strain>
    </source>
</reference>
<dbReference type="InParanoid" id="A8NKL4"/>
<accession>A8NKL4</accession>
<organism evidence="1 2">
    <name type="scientific">Coprinopsis cinerea (strain Okayama-7 / 130 / ATCC MYA-4618 / FGSC 9003)</name>
    <name type="common">Inky cap fungus</name>
    <name type="synonym">Hormographiella aspergillata</name>
    <dbReference type="NCBI Taxonomy" id="240176"/>
    <lineage>
        <taxon>Eukaryota</taxon>
        <taxon>Fungi</taxon>
        <taxon>Dikarya</taxon>
        <taxon>Basidiomycota</taxon>
        <taxon>Agaricomycotina</taxon>
        <taxon>Agaricomycetes</taxon>
        <taxon>Agaricomycetidae</taxon>
        <taxon>Agaricales</taxon>
        <taxon>Agaricineae</taxon>
        <taxon>Psathyrellaceae</taxon>
        <taxon>Coprinopsis</taxon>
    </lineage>
</organism>
<dbReference type="Proteomes" id="UP000001861">
    <property type="component" value="Unassembled WGS sequence"/>
</dbReference>
<dbReference type="GeneID" id="6010998"/>
<dbReference type="AlphaFoldDB" id="A8NKL4"/>
<dbReference type="HOGENOM" id="CLU_652137_0_0_1"/>
<dbReference type="VEuPathDB" id="FungiDB:CC1G_02219"/>
<keyword evidence="2" id="KW-1185">Reference proteome</keyword>
<dbReference type="KEGG" id="cci:CC1G_02219"/>
<dbReference type="EMBL" id="AACS02000010">
    <property type="protein sequence ID" value="EAU87460.2"/>
    <property type="molecule type" value="Genomic_DNA"/>
</dbReference>
<dbReference type="OrthoDB" id="3056984at2759"/>
<evidence type="ECO:0000313" key="1">
    <source>
        <dbReference type="EMBL" id="EAU87460.2"/>
    </source>
</evidence>
<protein>
    <submittedName>
        <fullName evidence="1">Uncharacterized protein</fullName>
    </submittedName>
</protein>
<sequence length="421" mass="47748">MLSEKRCNPSPNLNPATRLKHGGYTLPGTDLTVQQFHYDFPYRFRDTHFNFVSILENEGLPPDYPHHIDSIRAEHLSRKMTGFPSDTPCLPFLEEFRKGNIRTYGDNLAEAPAKYAYATARNRLVSPRFGVTAPRGGGRGGMALADDVREYRRRRMGWQGPQRPHYHPEPYWEHGHCAESQALTEVVRQCEDLRLQEVEIETYAVGQDGAPASMCENCILYIRSAVLGRHPRWTVTDGLPPDYPHYIDSIQAELHSKAMWVHPLFYISRANCIAFLDQFRIDNNFSYGGNLGAAPSKYSVSRANHTSIRPHLGVSGPHGNGKKVFKVAESVRAYRRRLSWGTSVAPPYSAEQSWDHGHCAEAQSLPAVVEQCERLGLVHVEIETYATDKWGSQARMCKNCEQYVVWRVLQHNPTWVVVDGS</sequence>
<comment type="caution">
    <text evidence="1">The sequence shown here is derived from an EMBL/GenBank/DDBJ whole genome shotgun (WGS) entry which is preliminary data.</text>
</comment>
<gene>
    <name evidence="1" type="ORF">CC1G_02219</name>
</gene>